<feature type="compositionally biased region" description="Low complexity" evidence="1">
    <location>
        <begin position="23"/>
        <end position="34"/>
    </location>
</feature>
<dbReference type="PROSITE" id="PS51318">
    <property type="entry name" value="TAT"/>
    <property type="match status" value="1"/>
</dbReference>
<evidence type="ECO:0000313" key="3">
    <source>
        <dbReference type="EMBL" id="MCM4084593.1"/>
    </source>
</evidence>
<feature type="non-terminal residue" evidence="3">
    <location>
        <position position="75"/>
    </location>
</feature>
<feature type="compositionally biased region" description="Gly residues" evidence="1">
    <location>
        <begin position="35"/>
        <end position="44"/>
    </location>
</feature>
<evidence type="ECO:0000313" key="4">
    <source>
        <dbReference type="Proteomes" id="UP001523216"/>
    </source>
</evidence>
<accession>A0ABT0YEY3</accession>
<feature type="region of interest" description="Disordered" evidence="1">
    <location>
        <begin position="23"/>
        <end position="75"/>
    </location>
</feature>
<gene>
    <name evidence="3" type="ORF">LXN57_44395</name>
</gene>
<feature type="compositionally biased region" description="Basic and acidic residues" evidence="1">
    <location>
        <begin position="65"/>
        <end position="75"/>
    </location>
</feature>
<protein>
    <submittedName>
        <fullName evidence="3">Twin-arginine translocation signal domain-containing protein</fullName>
    </submittedName>
</protein>
<evidence type="ECO:0000256" key="2">
    <source>
        <dbReference type="SAM" id="SignalP"/>
    </source>
</evidence>
<organism evidence="3 4">
    <name type="scientific">Paractinoplanes hotanensis</name>
    <dbReference type="NCBI Taxonomy" id="2906497"/>
    <lineage>
        <taxon>Bacteria</taxon>
        <taxon>Bacillati</taxon>
        <taxon>Actinomycetota</taxon>
        <taxon>Actinomycetes</taxon>
        <taxon>Micromonosporales</taxon>
        <taxon>Micromonosporaceae</taxon>
        <taxon>Paractinoplanes</taxon>
    </lineage>
</organism>
<name>A0ABT0YEY3_9ACTN</name>
<dbReference type="InterPro" id="IPR019546">
    <property type="entry name" value="TAT_signal_bac_arc"/>
</dbReference>
<dbReference type="Proteomes" id="UP001523216">
    <property type="component" value="Unassembled WGS sequence"/>
</dbReference>
<sequence length="75" mass="7140">MINRRNFLGLGVGAGAAAALAACGSDGPSDSSGGSSSGGSGGGAASYWSLSGPPGEPVRKASVKRFNDASPDAKI</sequence>
<dbReference type="NCBIfam" id="TIGR01409">
    <property type="entry name" value="TAT_signal_seq"/>
    <property type="match status" value="1"/>
</dbReference>
<reference evidence="3 4" key="1">
    <citation type="submission" date="2022-06" db="EMBL/GenBank/DDBJ databases">
        <title>Actinoplanes abujensis sp. nov., isolated from Nigerian arid soil.</title>
        <authorList>
            <person name="Ding P."/>
        </authorList>
    </citation>
    <scope>NUCLEOTIDE SEQUENCE [LARGE SCALE GENOMIC DNA]</scope>
    <source>
        <strain evidence="4">TRM88002</strain>
    </source>
</reference>
<dbReference type="EMBL" id="JAMQOL010000080">
    <property type="protein sequence ID" value="MCM4084593.1"/>
    <property type="molecule type" value="Genomic_DNA"/>
</dbReference>
<feature type="chain" id="PRO_5046270183" evidence="2">
    <location>
        <begin position="22"/>
        <end position="75"/>
    </location>
</feature>
<dbReference type="RefSeq" id="WP_251804339.1">
    <property type="nucleotide sequence ID" value="NZ_JAMQOL010000080.1"/>
</dbReference>
<feature type="signal peptide" evidence="2">
    <location>
        <begin position="1"/>
        <end position="21"/>
    </location>
</feature>
<evidence type="ECO:0000256" key="1">
    <source>
        <dbReference type="SAM" id="MobiDB-lite"/>
    </source>
</evidence>
<dbReference type="PROSITE" id="PS51257">
    <property type="entry name" value="PROKAR_LIPOPROTEIN"/>
    <property type="match status" value="1"/>
</dbReference>
<dbReference type="Pfam" id="PF10518">
    <property type="entry name" value="TAT_signal"/>
    <property type="match status" value="1"/>
</dbReference>
<proteinExistence type="predicted"/>
<keyword evidence="2" id="KW-0732">Signal</keyword>
<keyword evidence="4" id="KW-1185">Reference proteome</keyword>
<dbReference type="InterPro" id="IPR006311">
    <property type="entry name" value="TAT_signal"/>
</dbReference>
<comment type="caution">
    <text evidence="3">The sequence shown here is derived from an EMBL/GenBank/DDBJ whole genome shotgun (WGS) entry which is preliminary data.</text>
</comment>